<dbReference type="GO" id="GO:0006935">
    <property type="term" value="P:chemotaxis"/>
    <property type="evidence" value="ECO:0007669"/>
    <property type="project" value="UniProtKB-KW"/>
</dbReference>
<dbReference type="PROSITE" id="PS50111">
    <property type="entry name" value="CHEMOTAXIS_TRANSDUC_2"/>
    <property type="match status" value="1"/>
</dbReference>
<dbReference type="Pfam" id="PF00672">
    <property type="entry name" value="HAMP"/>
    <property type="match status" value="1"/>
</dbReference>
<evidence type="ECO:0000256" key="4">
    <source>
        <dbReference type="ARBA" id="ARBA00022500"/>
    </source>
</evidence>
<dbReference type="RefSeq" id="WP_055465227.1">
    <property type="nucleotide sequence ID" value="NZ_LKHS01000002.1"/>
</dbReference>
<keyword evidence="7 11" id="KW-0472">Membrane</keyword>
<feature type="transmembrane region" description="Helical" evidence="11">
    <location>
        <begin position="7"/>
        <end position="29"/>
    </location>
</feature>
<dbReference type="PROSITE" id="PS51060">
    <property type="entry name" value="PARP_ALPHA_HD"/>
    <property type="match status" value="1"/>
</dbReference>
<evidence type="ECO:0000256" key="10">
    <source>
        <dbReference type="PROSITE-ProRule" id="PRU00284"/>
    </source>
</evidence>
<dbReference type="AlphaFoldDB" id="A0A0Q2R5X2"/>
<keyword evidence="2" id="KW-1003">Cell membrane</keyword>
<dbReference type="InterPro" id="IPR004089">
    <property type="entry name" value="MCPsignal_dom"/>
</dbReference>
<evidence type="ECO:0000259" key="13">
    <source>
        <dbReference type="PROSITE" id="PS50885"/>
    </source>
</evidence>
<accession>A0A0Q2R5X2</accession>
<dbReference type="PANTHER" id="PTHR32089:SF39">
    <property type="entry name" value="METHYL-ACCEPTING CHEMOTAXIS PROTEIN HLYB"/>
    <property type="match status" value="1"/>
</dbReference>
<dbReference type="EMBL" id="LKHS01000002">
    <property type="protein sequence ID" value="KQH87517.1"/>
    <property type="molecule type" value="Genomic_DNA"/>
</dbReference>
<comment type="subcellular location">
    <subcellularLocation>
        <location evidence="1">Cell membrane</location>
        <topology evidence="1">Multi-pass membrane protein</topology>
    </subcellularLocation>
</comment>
<keyword evidence="8 10" id="KW-0807">Transducer</keyword>
<name>A0A0Q2R5X2_VIBFU</name>
<dbReference type="InterPro" id="IPR004102">
    <property type="entry name" value="Poly(ADP-ribose)pol_reg_dom"/>
</dbReference>
<comment type="caution">
    <text evidence="15">The sequence shown here is derived from an EMBL/GenBank/DDBJ whole genome shotgun (WGS) entry which is preliminary data.</text>
</comment>
<keyword evidence="5 11" id="KW-0812">Transmembrane</keyword>
<evidence type="ECO:0000256" key="11">
    <source>
        <dbReference type="SAM" id="Phobius"/>
    </source>
</evidence>
<dbReference type="FunFam" id="1.10.287.950:FF:000001">
    <property type="entry name" value="Methyl-accepting chemotaxis sensory transducer"/>
    <property type="match status" value="1"/>
</dbReference>
<keyword evidence="3" id="KW-0488">Methylation</keyword>
<dbReference type="GO" id="GO:0007165">
    <property type="term" value="P:signal transduction"/>
    <property type="evidence" value="ECO:0007669"/>
    <property type="project" value="UniProtKB-KW"/>
</dbReference>
<evidence type="ECO:0000256" key="5">
    <source>
        <dbReference type="ARBA" id="ARBA00022692"/>
    </source>
</evidence>
<feature type="domain" description="PARP alpha-helical" evidence="14">
    <location>
        <begin position="507"/>
        <end position="586"/>
    </location>
</feature>
<evidence type="ECO:0000256" key="1">
    <source>
        <dbReference type="ARBA" id="ARBA00004651"/>
    </source>
</evidence>
<evidence type="ECO:0000256" key="8">
    <source>
        <dbReference type="ARBA" id="ARBA00023224"/>
    </source>
</evidence>
<organism evidence="15 16">
    <name type="scientific">Vibrio furnissii</name>
    <dbReference type="NCBI Taxonomy" id="29494"/>
    <lineage>
        <taxon>Bacteria</taxon>
        <taxon>Pseudomonadati</taxon>
        <taxon>Pseudomonadota</taxon>
        <taxon>Gammaproteobacteria</taxon>
        <taxon>Vibrionales</taxon>
        <taxon>Vibrionaceae</taxon>
        <taxon>Vibrio</taxon>
    </lineage>
</organism>
<dbReference type="CDD" id="cd11386">
    <property type="entry name" value="MCP_signal"/>
    <property type="match status" value="1"/>
</dbReference>
<feature type="domain" description="Methyl-accepting transducer" evidence="12">
    <location>
        <begin position="313"/>
        <end position="549"/>
    </location>
</feature>
<reference evidence="15 16" key="1">
    <citation type="submission" date="2015-08" db="EMBL/GenBank/DDBJ databases">
        <title>Antibacterial properties of a collection of Vibrionaceae strains.</title>
        <authorList>
            <person name="Giubergia S."/>
        </authorList>
    </citation>
    <scope>NUCLEOTIDE SEQUENCE [LARGE SCALE GENOMIC DNA]</scope>
    <source>
        <strain evidence="15 16">S0821</strain>
    </source>
</reference>
<dbReference type="Gene3D" id="1.10.287.950">
    <property type="entry name" value="Methyl-accepting chemotaxis protein"/>
    <property type="match status" value="1"/>
</dbReference>
<dbReference type="SMART" id="SM00304">
    <property type="entry name" value="HAMP"/>
    <property type="match status" value="1"/>
</dbReference>
<comment type="similarity">
    <text evidence="9">Belongs to the methyl-accepting chemotaxis (MCP) protein family.</text>
</comment>
<keyword evidence="16" id="KW-1185">Reference proteome</keyword>
<evidence type="ECO:0000259" key="14">
    <source>
        <dbReference type="PROSITE" id="PS51060"/>
    </source>
</evidence>
<evidence type="ECO:0000256" key="7">
    <source>
        <dbReference type="ARBA" id="ARBA00023136"/>
    </source>
</evidence>
<sequence length="586" mass="64441">MNIKQKLYLLGFIAVMGILSLVITTTHFARQTNELSAAIGLVDKLEIRLLNMRRNEKDFLLRKDAKYLETFKDNSERFLTMEAELSVILNDHQLASSAALKSDLIKYKGGFEQLVNGYQVLGLSDKSGMWTNYHALLADASKGVDAEMLLALDTFDEAVKAGQMIDSPVTRQYPALAKAAQAIVQQEKQIGLAYNEGFLGNTRSLSHNVEEQFKTFSETLVSEAGKMRAELDLIKQIVTALVVLIIVAFIWQISRSINVQVQRLLTVMQKISSTNNIGLRADLKGRDELTSIGTYFNQLLDKFEELISGSQAKSHQLTSSTTSMHNELEEVINQFYVQADHTTMMATSVQEMVATIGEISESTNVAAEGVQQAVNNAENGRNVVESTLKNIDQLSSTLQSSQQSIASLNDHVEKIGGAVTIIQSIAEQTNLLALNAAIEAARAGEQGRGFAVVADEVRSLATRTHQSTEEITKVVSAIQSQMNLVISDIDQCNAQGQETLHASHQLDESLRQIIHDMSTIQANSERIASAIEEQGIVMNQVSGSIAELNTISENNMHSAQEVLSEVDSVSQQARQMDEAVSEFQTR</sequence>
<dbReference type="PANTHER" id="PTHR32089">
    <property type="entry name" value="METHYL-ACCEPTING CHEMOTAXIS PROTEIN MCPB"/>
    <property type="match status" value="1"/>
</dbReference>
<evidence type="ECO:0000313" key="15">
    <source>
        <dbReference type="EMBL" id="KQH87517.1"/>
    </source>
</evidence>
<dbReference type="InParanoid" id="A0A0Q2R5X2"/>
<dbReference type="Pfam" id="PF00015">
    <property type="entry name" value="MCPsignal"/>
    <property type="match status" value="1"/>
</dbReference>
<feature type="domain" description="HAMP" evidence="13">
    <location>
        <begin position="255"/>
        <end position="308"/>
    </location>
</feature>
<evidence type="ECO:0000313" key="16">
    <source>
        <dbReference type="Proteomes" id="UP000051221"/>
    </source>
</evidence>
<dbReference type="GO" id="GO:0003950">
    <property type="term" value="F:NAD+ poly-ADP-ribosyltransferase activity"/>
    <property type="evidence" value="ECO:0007669"/>
    <property type="project" value="InterPro"/>
</dbReference>
<evidence type="ECO:0000256" key="9">
    <source>
        <dbReference type="ARBA" id="ARBA00029447"/>
    </source>
</evidence>
<dbReference type="SUPFAM" id="SSF58104">
    <property type="entry name" value="Methyl-accepting chemotaxis protein (MCP) signaling domain"/>
    <property type="match status" value="1"/>
</dbReference>
<dbReference type="SMART" id="SM00283">
    <property type="entry name" value="MA"/>
    <property type="match status" value="1"/>
</dbReference>
<evidence type="ECO:0000259" key="12">
    <source>
        <dbReference type="PROSITE" id="PS50111"/>
    </source>
</evidence>
<evidence type="ECO:0000256" key="2">
    <source>
        <dbReference type="ARBA" id="ARBA00022475"/>
    </source>
</evidence>
<dbReference type="Proteomes" id="UP000051221">
    <property type="component" value="Unassembled WGS sequence"/>
</dbReference>
<protein>
    <submittedName>
        <fullName evidence="15">Chemotaxis protein</fullName>
    </submittedName>
</protein>
<dbReference type="GO" id="GO:0005886">
    <property type="term" value="C:plasma membrane"/>
    <property type="evidence" value="ECO:0007669"/>
    <property type="project" value="UniProtKB-SubCell"/>
</dbReference>
<evidence type="ECO:0000256" key="6">
    <source>
        <dbReference type="ARBA" id="ARBA00022989"/>
    </source>
</evidence>
<dbReference type="PROSITE" id="PS50885">
    <property type="entry name" value="HAMP"/>
    <property type="match status" value="1"/>
</dbReference>
<keyword evidence="6 11" id="KW-1133">Transmembrane helix</keyword>
<keyword evidence="4" id="KW-0145">Chemotaxis</keyword>
<proteinExistence type="inferred from homology"/>
<dbReference type="InterPro" id="IPR003660">
    <property type="entry name" value="HAMP_dom"/>
</dbReference>
<evidence type="ECO:0000256" key="3">
    <source>
        <dbReference type="ARBA" id="ARBA00022481"/>
    </source>
</evidence>
<gene>
    <name evidence="15" type="ORF">AMR76_02695</name>
</gene>